<sequence>MVDSARLQTIDSDQLNERIDPFSAAPDDFWKKLNEVIQPILSRETMPCMVDRFFKNEAKKPIGQRSKACAISCPCPKCNPYCM</sequence>
<gene>
    <name evidence="1" type="ORF">LCGC14_0318890</name>
</gene>
<proteinExistence type="predicted"/>
<accession>A0A0F9TK44</accession>
<dbReference type="AlphaFoldDB" id="A0A0F9TK44"/>
<comment type="caution">
    <text evidence="1">The sequence shown here is derived from an EMBL/GenBank/DDBJ whole genome shotgun (WGS) entry which is preliminary data.</text>
</comment>
<protein>
    <submittedName>
        <fullName evidence="1">Uncharacterized protein</fullName>
    </submittedName>
</protein>
<evidence type="ECO:0000313" key="1">
    <source>
        <dbReference type="EMBL" id="KKN81610.1"/>
    </source>
</evidence>
<dbReference type="EMBL" id="LAZR01000213">
    <property type="protein sequence ID" value="KKN81610.1"/>
    <property type="molecule type" value="Genomic_DNA"/>
</dbReference>
<name>A0A0F9TK44_9ZZZZ</name>
<reference evidence="1" key="1">
    <citation type="journal article" date="2015" name="Nature">
        <title>Complex archaea that bridge the gap between prokaryotes and eukaryotes.</title>
        <authorList>
            <person name="Spang A."/>
            <person name="Saw J.H."/>
            <person name="Jorgensen S.L."/>
            <person name="Zaremba-Niedzwiedzka K."/>
            <person name="Martijn J."/>
            <person name="Lind A.E."/>
            <person name="van Eijk R."/>
            <person name="Schleper C."/>
            <person name="Guy L."/>
            <person name="Ettema T.J."/>
        </authorList>
    </citation>
    <scope>NUCLEOTIDE SEQUENCE</scope>
</reference>
<organism evidence="1">
    <name type="scientific">marine sediment metagenome</name>
    <dbReference type="NCBI Taxonomy" id="412755"/>
    <lineage>
        <taxon>unclassified sequences</taxon>
        <taxon>metagenomes</taxon>
        <taxon>ecological metagenomes</taxon>
    </lineage>
</organism>